<dbReference type="RefSeq" id="WP_317015591.1">
    <property type="nucleotide sequence ID" value="NZ_CP136511.1"/>
</dbReference>
<gene>
    <name evidence="1" type="ORF">RW095_08160</name>
</gene>
<keyword evidence="2" id="KW-1185">Reference proteome</keyword>
<reference evidence="1 2" key="1">
    <citation type="submission" date="2023-10" db="EMBL/GenBank/DDBJ databases">
        <title>Surface-active antibiotics is a multifunctional adaptation for post-fire microbes.</title>
        <authorList>
            <person name="Liu M.D."/>
            <person name="Du Y."/>
            <person name="Koupaei S.K."/>
            <person name="Kim N.R."/>
            <person name="Zhang W."/>
            <person name="Traxler M.F."/>
        </authorList>
    </citation>
    <scope>NUCLEOTIDE SEQUENCE [LARGE SCALE GENOMIC DNA]</scope>
    <source>
        <strain evidence="1 2">F3</strain>
    </source>
</reference>
<evidence type="ECO:0000313" key="1">
    <source>
        <dbReference type="EMBL" id="WOD13888.1"/>
    </source>
</evidence>
<proteinExistence type="predicted"/>
<sequence length="168" mass="18921">MLKAVPHGGFVRAEAYRHFRQRHIVHLYWQHREPPRVGQLAQQHARERAHFMLARCLFGLFVAAGQHIFELERVIRLPESKSLLIASSIWSGVGTSVAAPRDSGEIRLPTSRRPRTASSCGTDSTRRCSVPLQWICLDARERAEIGNAFGFFSGRPQGSGSISRSFTR</sequence>
<name>A0ABZ0E9G9_9BURK</name>
<dbReference type="Proteomes" id="UP001302652">
    <property type="component" value="Chromosome 3"/>
</dbReference>
<accession>A0ABZ0E9G9</accession>
<protein>
    <submittedName>
        <fullName evidence="1">Uncharacterized protein</fullName>
    </submittedName>
</protein>
<dbReference type="EMBL" id="CP136511">
    <property type="protein sequence ID" value="WOD13888.1"/>
    <property type="molecule type" value="Genomic_DNA"/>
</dbReference>
<organism evidence="1 2">
    <name type="scientific">Paraburkholderia kirstenboschensis</name>
    <dbReference type="NCBI Taxonomy" id="1245436"/>
    <lineage>
        <taxon>Bacteria</taxon>
        <taxon>Pseudomonadati</taxon>
        <taxon>Pseudomonadota</taxon>
        <taxon>Betaproteobacteria</taxon>
        <taxon>Burkholderiales</taxon>
        <taxon>Burkholderiaceae</taxon>
        <taxon>Paraburkholderia</taxon>
    </lineage>
</organism>
<evidence type="ECO:0000313" key="2">
    <source>
        <dbReference type="Proteomes" id="UP001302652"/>
    </source>
</evidence>